<name>A0A2T4B8E0_9HYPO</name>
<dbReference type="OrthoDB" id="194358at2759"/>
<sequence>MSEVTPESAQSEHHMNYGKMRDGWRQMRLKSTTISSLARKLEKIGFGTLSDIYFDLIMPLSLEQKLTNVKDVIDEAVKQAQQHERLRQWKKLRHETDLQSREDRSEEELITQLKLLEEKFRCMEELEGSAVFSKILSPLTNRRDYTTTFGLLIGIGSNVDNMFPESFNVLTEHRELTQKSDSEKALYWNVEELEKADSFVYVSSSQRQVRL</sequence>
<evidence type="ECO:0000256" key="1">
    <source>
        <dbReference type="SAM" id="Coils"/>
    </source>
</evidence>
<gene>
    <name evidence="2" type="ORF">BBK36DRAFT_1141547</name>
</gene>
<protein>
    <submittedName>
        <fullName evidence="2">Uncharacterized protein</fullName>
    </submittedName>
</protein>
<dbReference type="AlphaFoldDB" id="A0A2T4B8E0"/>
<evidence type="ECO:0000313" key="3">
    <source>
        <dbReference type="Proteomes" id="UP000241546"/>
    </source>
</evidence>
<keyword evidence="3" id="KW-1185">Reference proteome</keyword>
<proteinExistence type="predicted"/>
<dbReference type="RefSeq" id="XP_024748913.1">
    <property type="nucleotide sequence ID" value="XM_024893456.1"/>
</dbReference>
<keyword evidence="1" id="KW-0175">Coiled coil</keyword>
<evidence type="ECO:0000313" key="2">
    <source>
        <dbReference type="EMBL" id="PTB65593.1"/>
    </source>
</evidence>
<dbReference type="EMBL" id="KZ680214">
    <property type="protein sequence ID" value="PTB65593.1"/>
    <property type="molecule type" value="Genomic_DNA"/>
</dbReference>
<dbReference type="Proteomes" id="UP000241546">
    <property type="component" value="Unassembled WGS sequence"/>
</dbReference>
<accession>A0A2T4B8E0</accession>
<organism evidence="2 3">
    <name type="scientific">Trichoderma citrinoviride</name>
    <dbReference type="NCBI Taxonomy" id="58853"/>
    <lineage>
        <taxon>Eukaryota</taxon>
        <taxon>Fungi</taxon>
        <taxon>Dikarya</taxon>
        <taxon>Ascomycota</taxon>
        <taxon>Pezizomycotina</taxon>
        <taxon>Sordariomycetes</taxon>
        <taxon>Hypocreomycetidae</taxon>
        <taxon>Hypocreales</taxon>
        <taxon>Hypocreaceae</taxon>
        <taxon>Trichoderma</taxon>
    </lineage>
</organism>
<dbReference type="GeneID" id="36601574"/>
<feature type="coiled-coil region" evidence="1">
    <location>
        <begin position="66"/>
        <end position="126"/>
    </location>
</feature>
<reference evidence="3" key="1">
    <citation type="submission" date="2016-07" db="EMBL/GenBank/DDBJ databases">
        <title>Multiple horizontal gene transfer events from other fungi enriched the ability of initially mycotrophic Trichoderma (Ascomycota) to feed on dead plant biomass.</title>
        <authorList>
            <consortium name="DOE Joint Genome Institute"/>
            <person name="Atanasova L."/>
            <person name="Chenthamara K."/>
            <person name="Zhang J."/>
            <person name="Grujic M."/>
            <person name="Henrissat B."/>
            <person name="Kuo A."/>
            <person name="Aerts A."/>
            <person name="Salamov A."/>
            <person name="Lipzen A."/>
            <person name="Labutti K."/>
            <person name="Barry K."/>
            <person name="Miao Y."/>
            <person name="Rahimi M.J."/>
            <person name="Shen Q."/>
            <person name="Grigoriev I.V."/>
            <person name="Kubicek C.P."/>
            <person name="Druzhinina I.S."/>
        </authorList>
    </citation>
    <scope>NUCLEOTIDE SEQUENCE [LARGE SCALE GENOMIC DNA]</scope>
    <source>
        <strain evidence="3">TUCIM 6016</strain>
    </source>
</reference>